<evidence type="ECO:0000313" key="2">
    <source>
        <dbReference type="Proteomes" id="UP000593575"/>
    </source>
</evidence>
<dbReference type="AlphaFoldDB" id="A0A7J9KFU2"/>
<accession>A0A7J9KFU2</accession>
<dbReference type="EMBL" id="JABFAE010414805">
    <property type="protein sequence ID" value="MBA0845325.1"/>
    <property type="molecule type" value="Genomic_DNA"/>
</dbReference>
<proteinExistence type="predicted"/>
<comment type="caution">
    <text evidence="1">The sequence shown here is derived from an EMBL/GenBank/DDBJ whole genome shotgun (WGS) entry which is preliminary data.</text>
</comment>
<name>A0A7J9KFU2_9ROSI</name>
<sequence length="19" mass="2395">MWMSRRMKSVVFRGFLFES</sequence>
<keyword evidence="2" id="KW-1185">Reference proteome</keyword>
<reference evidence="1 2" key="1">
    <citation type="journal article" date="2019" name="Genome Biol. Evol.">
        <title>Insights into the evolution of the New World diploid cottons (Gossypium, subgenus Houzingenia) based on genome sequencing.</title>
        <authorList>
            <person name="Grover C.E."/>
            <person name="Arick M.A. 2nd"/>
            <person name="Thrash A."/>
            <person name="Conover J.L."/>
            <person name="Sanders W.S."/>
            <person name="Peterson D.G."/>
            <person name="Frelichowski J.E."/>
            <person name="Scheffler J.A."/>
            <person name="Scheffler B.E."/>
            <person name="Wendel J.F."/>
        </authorList>
    </citation>
    <scope>NUCLEOTIDE SEQUENCE [LARGE SCALE GENOMIC DNA]</scope>
    <source>
        <strain evidence="1">6</strain>
        <tissue evidence="1">Leaf</tissue>
    </source>
</reference>
<protein>
    <submittedName>
        <fullName evidence="1">Uncharacterized protein</fullName>
    </submittedName>
</protein>
<organism evidence="1 2">
    <name type="scientific">Gossypium armourianum</name>
    <dbReference type="NCBI Taxonomy" id="34283"/>
    <lineage>
        <taxon>Eukaryota</taxon>
        <taxon>Viridiplantae</taxon>
        <taxon>Streptophyta</taxon>
        <taxon>Embryophyta</taxon>
        <taxon>Tracheophyta</taxon>
        <taxon>Spermatophyta</taxon>
        <taxon>Magnoliopsida</taxon>
        <taxon>eudicotyledons</taxon>
        <taxon>Gunneridae</taxon>
        <taxon>Pentapetalae</taxon>
        <taxon>rosids</taxon>
        <taxon>malvids</taxon>
        <taxon>Malvales</taxon>
        <taxon>Malvaceae</taxon>
        <taxon>Malvoideae</taxon>
        <taxon>Gossypium</taxon>
    </lineage>
</organism>
<evidence type="ECO:0000313" key="1">
    <source>
        <dbReference type="EMBL" id="MBA0845325.1"/>
    </source>
</evidence>
<dbReference type="Proteomes" id="UP000593575">
    <property type="component" value="Unassembled WGS sequence"/>
</dbReference>
<gene>
    <name evidence="1" type="ORF">Goarm_022720</name>
</gene>